<name>A0A849L6L8_9RHOB</name>
<evidence type="ECO:0000313" key="2">
    <source>
        <dbReference type="EMBL" id="NNU81760.1"/>
    </source>
</evidence>
<dbReference type="Gene3D" id="3.30.70.100">
    <property type="match status" value="1"/>
</dbReference>
<sequence>MIGRMWTTRVDEARAAEYEAFAREISLPMFRQQPGFLGVAMMRRGEDCVVLTLWQDAGSVADLAGSDSYTRTVSAILAAGFLQGEQTLERYDVHLLADLPT</sequence>
<proteinExistence type="predicted"/>
<dbReference type="Pfam" id="PF03992">
    <property type="entry name" value="ABM"/>
    <property type="match status" value="1"/>
</dbReference>
<gene>
    <name evidence="2" type="ORF">HMH01_15065</name>
</gene>
<accession>A0A849L6L8</accession>
<dbReference type="EMBL" id="JABFBC010000003">
    <property type="protein sequence ID" value="NNU81760.1"/>
    <property type="molecule type" value="Genomic_DNA"/>
</dbReference>
<feature type="domain" description="ABM" evidence="1">
    <location>
        <begin position="1"/>
        <end position="73"/>
    </location>
</feature>
<dbReference type="InterPro" id="IPR011008">
    <property type="entry name" value="Dimeric_a/b-barrel"/>
</dbReference>
<protein>
    <recommendedName>
        <fullName evidence="1">ABM domain-containing protein</fullName>
    </recommendedName>
</protein>
<comment type="caution">
    <text evidence="2">The sequence shown here is derived from an EMBL/GenBank/DDBJ whole genome shotgun (WGS) entry which is preliminary data.</text>
</comment>
<dbReference type="SUPFAM" id="SSF54909">
    <property type="entry name" value="Dimeric alpha+beta barrel"/>
    <property type="match status" value="1"/>
</dbReference>
<dbReference type="Proteomes" id="UP000572377">
    <property type="component" value="Unassembled WGS sequence"/>
</dbReference>
<reference evidence="2 3" key="1">
    <citation type="submission" date="2020-05" db="EMBL/GenBank/DDBJ databases">
        <title>Gimesia benthica sp. nov., a novel planctomycete isolated from a deep-sea water sample of the Northwest Indian Ocean.</title>
        <authorList>
            <person name="Wang J."/>
            <person name="Ruan C."/>
            <person name="Song L."/>
            <person name="Zhu Y."/>
            <person name="Li A."/>
            <person name="Zheng X."/>
            <person name="Wang L."/>
            <person name="Lu Z."/>
            <person name="Huang Y."/>
            <person name="Du W."/>
            <person name="Zhou Y."/>
            <person name="Huang L."/>
            <person name="Dai X."/>
        </authorList>
    </citation>
    <scope>NUCLEOTIDE SEQUENCE [LARGE SCALE GENOMIC DNA]</scope>
    <source>
        <strain evidence="2 3">YYQ-30</strain>
    </source>
</reference>
<organism evidence="2 3">
    <name type="scientific">Halovulum dunhuangense</name>
    <dbReference type="NCBI Taxonomy" id="1505036"/>
    <lineage>
        <taxon>Bacteria</taxon>
        <taxon>Pseudomonadati</taxon>
        <taxon>Pseudomonadota</taxon>
        <taxon>Alphaproteobacteria</taxon>
        <taxon>Rhodobacterales</taxon>
        <taxon>Paracoccaceae</taxon>
        <taxon>Halovulum</taxon>
    </lineage>
</organism>
<dbReference type="InterPro" id="IPR007138">
    <property type="entry name" value="ABM_dom"/>
</dbReference>
<dbReference type="AlphaFoldDB" id="A0A849L6L8"/>
<keyword evidence="3" id="KW-1185">Reference proteome</keyword>
<evidence type="ECO:0000259" key="1">
    <source>
        <dbReference type="Pfam" id="PF03992"/>
    </source>
</evidence>
<evidence type="ECO:0000313" key="3">
    <source>
        <dbReference type="Proteomes" id="UP000572377"/>
    </source>
</evidence>